<dbReference type="Pfam" id="PF05239">
    <property type="entry name" value="PRC"/>
    <property type="match status" value="1"/>
</dbReference>
<protein>
    <submittedName>
        <fullName evidence="2">PRC-barrel domain-containing protein</fullName>
    </submittedName>
</protein>
<feature type="domain" description="PRC-barrel" evidence="1">
    <location>
        <begin position="22"/>
        <end position="91"/>
    </location>
</feature>
<dbReference type="Proteomes" id="UP001523216">
    <property type="component" value="Unassembled WGS sequence"/>
</dbReference>
<accession>A0ABT0YCM7</accession>
<proteinExistence type="predicted"/>
<dbReference type="PANTHER" id="PTHR36505:SF1">
    <property type="entry name" value="BLR1072 PROTEIN"/>
    <property type="match status" value="1"/>
</dbReference>
<organism evidence="2 3">
    <name type="scientific">Paractinoplanes hotanensis</name>
    <dbReference type="NCBI Taxonomy" id="2906497"/>
    <lineage>
        <taxon>Bacteria</taxon>
        <taxon>Bacillati</taxon>
        <taxon>Actinomycetota</taxon>
        <taxon>Actinomycetes</taxon>
        <taxon>Micromonosporales</taxon>
        <taxon>Micromonosporaceae</taxon>
        <taxon>Paractinoplanes</taxon>
    </lineage>
</organism>
<evidence type="ECO:0000313" key="3">
    <source>
        <dbReference type="Proteomes" id="UP001523216"/>
    </source>
</evidence>
<dbReference type="InterPro" id="IPR027275">
    <property type="entry name" value="PRC-brl_dom"/>
</dbReference>
<name>A0ABT0YCM7_9ACTN</name>
<dbReference type="RefSeq" id="WP_251803594.1">
    <property type="nucleotide sequence ID" value="NZ_JAMQOL010000066.1"/>
</dbReference>
<dbReference type="PANTHER" id="PTHR36505">
    <property type="entry name" value="BLR1072 PROTEIN"/>
    <property type="match status" value="1"/>
</dbReference>
<evidence type="ECO:0000259" key="1">
    <source>
        <dbReference type="Pfam" id="PF05239"/>
    </source>
</evidence>
<reference evidence="2 3" key="1">
    <citation type="submission" date="2022-06" db="EMBL/GenBank/DDBJ databases">
        <title>Actinoplanes abujensis sp. nov., isolated from Nigerian arid soil.</title>
        <authorList>
            <person name="Ding P."/>
        </authorList>
    </citation>
    <scope>NUCLEOTIDE SEQUENCE [LARGE SCALE GENOMIC DNA]</scope>
    <source>
        <strain evidence="3">TRM88002</strain>
    </source>
</reference>
<sequence length="136" mass="15145">MTDLPGTLVRMKDSDKTIADPDRDIRGRTVRDRTGEDIGKVDDLLIDTEQEKIRFLRVEHGGLLGIGATPSFIPIDAITDVTGDEVRIDRSARRSPTRRAMSLNWSTSRSTTEICTATTATRRTGRRDTCTRPGRS</sequence>
<dbReference type="EMBL" id="JAMQOL010000066">
    <property type="protein sequence ID" value="MCM4083826.1"/>
    <property type="molecule type" value="Genomic_DNA"/>
</dbReference>
<keyword evidence="3" id="KW-1185">Reference proteome</keyword>
<gene>
    <name evidence="2" type="ORF">LXN57_40385</name>
</gene>
<dbReference type="SUPFAM" id="SSF50346">
    <property type="entry name" value="PRC-barrel domain"/>
    <property type="match status" value="1"/>
</dbReference>
<evidence type="ECO:0000313" key="2">
    <source>
        <dbReference type="EMBL" id="MCM4083826.1"/>
    </source>
</evidence>
<dbReference type="Gene3D" id="3.90.50.10">
    <property type="entry name" value="Photosynthetic Reaction Center, subunit H, domain 2"/>
    <property type="match status" value="1"/>
</dbReference>
<comment type="caution">
    <text evidence="2">The sequence shown here is derived from an EMBL/GenBank/DDBJ whole genome shotgun (WGS) entry which is preliminary data.</text>
</comment>
<dbReference type="InterPro" id="IPR014747">
    <property type="entry name" value="Bac_photo_RC_H_C"/>
</dbReference>
<dbReference type="InterPro" id="IPR011033">
    <property type="entry name" value="PRC_barrel-like_sf"/>
</dbReference>